<comment type="caution">
    <text evidence="2">The sequence shown here is derived from an EMBL/GenBank/DDBJ whole genome shotgun (WGS) entry which is preliminary data.</text>
</comment>
<evidence type="ECO:0000256" key="1">
    <source>
        <dbReference type="SAM" id="MobiDB-lite"/>
    </source>
</evidence>
<feature type="region of interest" description="Disordered" evidence="1">
    <location>
        <begin position="25"/>
        <end position="60"/>
    </location>
</feature>
<accession>A0AAE0GZ39</accession>
<proteinExistence type="predicted"/>
<reference evidence="2 3" key="1">
    <citation type="journal article" date="2015" name="Genome Biol. Evol.">
        <title>Comparative Genomics of a Bacterivorous Green Alga Reveals Evolutionary Causalities and Consequences of Phago-Mixotrophic Mode of Nutrition.</title>
        <authorList>
            <person name="Burns J.A."/>
            <person name="Paasch A."/>
            <person name="Narechania A."/>
            <person name="Kim E."/>
        </authorList>
    </citation>
    <scope>NUCLEOTIDE SEQUENCE [LARGE SCALE GENOMIC DNA]</scope>
    <source>
        <strain evidence="2 3">PLY_AMNH</strain>
    </source>
</reference>
<sequence>VRHVTGISGLKWMIGRKRLCEAGTMAPGAEPMGRPSEGEVQCKGSSSGASRPETGARCGEGAEASGVEGYIALCSGQPVETQPACSGPYKGHARAMWKAQGNDKRNVWICRTGWADLGKGEGRPSAVPEVPPFPRHTAAAPHLQSFRDFEHFCECVHDAEALANPSKLEASYADERTGGQIHIQWNTAGTLDGVPLLELGDTYHHVDYVDLDEHCMAHVVPEVSS</sequence>
<dbReference type="EMBL" id="LGRX02001046">
    <property type="protein sequence ID" value="KAK3287004.1"/>
    <property type="molecule type" value="Genomic_DNA"/>
</dbReference>
<feature type="non-terminal residue" evidence="2">
    <location>
        <position position="1"/>
    </location>
</feature>
<name>A0AAE0GZ39_9CHLO</name>
<protein>
    <submittedName>
        <fullName evidence="2">Uncharacterized protein</fullName>
    </submittedName>
</protein>
<evidence type="ECO:0000313" key="3">
    <source>
        <dbReference type="Proteomes" id="UP001190700"/>
    </source>
</evidence>
<dbReference type="AlphaFoldDB" id="A0AAE0GZ39"/>
<gene>
    <name evidence="2" type="ORF">CYMTET_5467</name>
</gene>
<evidence type="ECO:0000313" key="2">
    <source>
        <dbReference type="EMBL" id="KAK3287004.1"/>
    </source>
</evidence>
<organism evidence="2 3">
    <name type="scientific">Cymbomonas tetramitiformis</name>
    <dbReference type="NCBI Taxonomy" id="36881"/>
    <lineage>
        <taxon>Eukaryota</taxon>
        <taxon>Viridiplantae</taxon>
        <taxon>Chlorophyta</taxon>
        <taxon>Pyramimonadophyceae</taxon>
        <taxon>Pyramimonadales</taxon>
        <taxon>Pyramimonadaceae</taxon>
        <taxon>Cymbomonas</taxon>
    </lineage>
</organism>
<keyword evidence="3" id="KW-1185">Reference proteome</keyword>
<dbReference type="Proteomes" id="UP001190700">
    <property type="component" value="Unassembled WGS sequence"/>
</dbReference>